<accession>A0AAN7ZD40</accession>
<gene>
    <name evidence="1" type="ORF">RRF57_010625</name>
</gene>
<name>A0AAN7ZD40_9PEZI</name>
<proteinExistence type="predicted"/>
<dbReference type="Proteomes" id="UP001305414">
    <property type="component" value="Unassembled WGS sequence"/>
</dbReference>
<reference evidence="1 2" key="1">
    <citation type="submission" date="2023-10" db="EMBL/GenBank/DDBJ databases">
        <title>Draft genome sequence of Xylaria bambusicola isolate GMP-LS, the root and basal stem rot pathogen of sugarcane in Indonesia.</title>
        <authorList>
            <person name="Selvaraj P."/>
            <person name="Muralishankar V."/>
            <person name="Muruganantham S."/>
            <person name="Sp S."/>
            <person name="Haryani S."/>
            <person name="Lau K.J.X."/>
            <person name="Naqvi N.I."/>
        </authorList>
    </citation>
    <scope>NUCLEOTIDE SEQUENCE [LARGE SCALE GENOMIC DNA]</scope>
    <source>
        <strain evidence="1">GMP-LS</strain>
    </source>
</reference>
<comment type="caution">
    <text evidence="1">The sequence shown here is derived from an EMBL/GenBank/DDBJ whole genome shotgun (WGS) entry which is preliminary data.</text>
</comment>
<sequence length="256" mass="28403">MRVNVSDFSIPNAASSRDPFVDPHVMHTTYDFSWPEGAYLISISNSYTEDNTDSTDCTPMWAPGACRAIPPPRRGPGLRFYCGKLRGARRAPLIYTNPFNNKNLGGNKRAFLYSTEGSDSTSGEHFWVATSVAYNGTNTPVYYSAANKLQVMMLAPIISNITYPQFLCTRVSTPPFSGKIPKNDGGRKGELVNKKGHAKGRELGPGKIQSFPTWPFLGWVLFKPCFKSWGIPKVCGQLSRSIRFIYLVIQGKKSKT</sequence>
<evidence type="ECO:0000313" key="1">
    <source>
        <dbReference type="EMBL" id="KAK5634913.1"/>
    </source>
</evidence>
<evidence type="ECO:0000313" key="2">
    <source>
        <dbReference type="Proteomes" id="UP001305414"/>
    </source>
</evidence>
<protein>
    <submittedName>
        <fullName evidence="1">Uncharacterized protein</fullName>
    </submittedName>
</protein>
<organism evidence="1 2">
    <name type="scientific">Xylaria bambusicola</name>
    <dbReference type="NCBI Taxonomy" id="326684"/>
    <lineage>
        <taxon>Eukaryota</taxon>
        <taxon>Fungi</taxon>
        <taxon>Dikarya</taxon>
        <taxon>Ascomycota</taxon>
        <taxon>Pezizomycotina</taxon>
        <taxon>Sordariomycetes</taxon>
        <taxon>Xylariomycetidae</taxon>
        <taxon>Xylariales</taxon>
        <taxon>Xylariaceae</taxon>
        <taxon>Xylaria</taxon>
    </lineage>
</organism>
<keyword evidence="2" id="KW-1185">Reference proteome</keyword>
<dbReference type="AlphaFoldDB" id="A0AAN7ZD40"/>
<dbReference type="EMBL" id="JAWHQM010000046">
    <property type="protein sequence ID" value="KAK5634913.1"/>
    <property type="molecule type" value="Genomic_DNA"/>
</dbReference>